<dbReference type="AlphaFoldDB" id="A0A9Q7ZSQ2"/>
<evidence type="ECO:0000256" key="8">
    <source>
        <dbReference type="SAM" id="Phobius"/>
    </source>
</evidence>
<accession>A0A9Q7ZSQ2</accession>
<comment type="caution">
    <text evidence="9">The sequence shown here is derived from an EMBL/GenBank/DDBJ whole genome shotgun (WGS) entry which is preliminary data.</text>
</comment>
<dbReference type="RefSeq" id="WP_172742926.1">
    <property type="nucleotide sequence ID" value="NZ_CP132279.1"/>
</dbReference>
<dbReference type="Pfam" id="PF03591">
    <property type="entry name" value="AzlC"/>
    <property type="match status" value="1"/>
</dbReference>
<dbReference type="GO" id="GO:0005886">
    <property type="term" value="C:plasma membrane"/>
    <property type="evidence" value="ECO:0007669"/>
    <property type="project" value="UniProtKB-SubCell"/>
</dbReference>
<keyword evidence="6 8" id="KW-1133">Transmembrane helix</keyword>
<proteinExistence type="inferred from homology"/>
<feature type="transmembrane region" description="Helical" evidence="8">
    <location>
        <begin position="210"/>
        <end position="227"/>
    </location>
</feature>
<evidence type="ECO:0000256" key="2">
    <source>
        <dbReference type="ARBA" id="ARBA00010735"/>
    </source>
</evidence>
<evidence type="ECO:0000256" key="6">
    <source>
        <dbReference type="ARBA" id="ARBA00022989"/>
    </source>
</evidence>
<comment type="subcellular location">
    <subcellularLocation>
        <location evidence="1">Cell membrane</location>
        <topology evidence="1">Multi-pass membrane protein</topology>
    </subcellularLocation>
</comment>
<feature type="transmembrane region" description="Helical" evidence="8">
    <location>
        <begin position="36"/>
        <end position="55"/>
    </location>
</feature>
<feature type="transmembrane region" description="Helical" evidence="8">
    <location>
        <begin position="157"/>
        <end position="180"/>
    </location>
</feature>
<protein>
    <submittedName>
        <fullName evidence="9">Inner membrane protein YgaZ</fullName>
    </submittedName>
</protein>
<gene>
    <name evidence="9" type="primary">ygaZ_3</name>
    <name evidence="9" type="ORF">NCTC8782_03752</name>
</gene>
<keyword evidence="5 8" id="KW-0812">Transmembrane</keyword>
<dbReference type="Proteomes" id="UP000255286">
    <property type="component" value="Unassembled WGS sequence"/>
</dbReference>
<organism evidence="9 10">
    <name type="scientific">Citrobacter youngae</name>
    <dbReference type="NCBI Taxonomy" id="133448"/>
    <lineage>
        <taxon>Bacteria</taxon>
        <taxon>Pseudomonadati</taxon>
        <taxon>Pseudomonadota</taxon>
        <taxon>Gammaproteobacteria</taxon>
        <taxon>Enterobacterales</taxon>
        <taxon>Enterobacteriaceae</taxon>
        <taxon>Citrobacter</taxon>
        <taxon>Citrobacter freundii complex</taxon>
    </lineage>
</organism>
<dbReference type="EMBL" id="UIGT01000001">
    <property type="protein sequence ID" value="SUX81133.1"/>
    <property type="molecule type" value="Genomic_DNA"/>
</dbReference>
<evidence type="ECO:0000256" key="5">
    <source>
        <dbReference type="ARBA" id="ARBA00022692"/>
    </source>
</evidence>
<feature type="transmembrane region" description="Helical" evidence="8">
    <location>
        <begin position="186"/>
        <end position="203"/>
    </location>
</feature>
<dbReference type="PANTHER" id="PTHR34979">
    <property type="entry name" value="INNER MEMBRANE PROTEIN YGAZ"/>
    <property type="match status" value="1"/>
</dbReference>
<evidence type="ECO:0000256" key="4">
    <source>
        <dbReference type="ARBA" id="ARBA00022475"/>
    </source>
</evidence>
<keyword evidence="3" id="KW-0813">Transport</keyword>
<reference evidence="9 10" key="1">
    <citation type="submission" date="2018-06" db="EMBL/GenBank/DDBJ databases">
        <authorList>
            <consortium name="Pathogen Informatics"/>
            <person name="Doyle S."/>
        </authorList>
    </citation>
    <scope>NUCLEOTIDE SEQUENCE [LARGE SCALE GENOMIC DNA]</scope>
    <source>
        <strain evidence="9 10">NCTC8782</strain>
    </source>
</reference>
<sequence length="253" mass="27538">MSVKSMSESIDGAGSADDPTAIDSIRKDVVRGLKDGFPVLLGVIPFALVLGAQASHKGLNGLAVPLMTGLNFAGGSEFAAIQIWTSPPHIFLIMAVTFLVNSRHILMGATLVPLLMRFSKRKVLPALFFMTDESWALSYSDAYKRSINNVPHFSMPYYLAASFSFYIMWVGCTTLGALIGPVLGDVHHYGFDMAFPAVFLVLVRGMWSGFRKAIPWFASLIVAVAVYHYVPGVWYVMAGPLVGLVVAWLQGDK</sequence>
<evidence type="ECO:0000313" key="10">
    <source>
        <dbReference type="Proteomes" id="UP000255286"/>
    </source>
</evidence>
<dbReference type="PANTHER" id="PTHR34979:SF1">
    <property type="entry name" value="INNER MEMBRANE PROTEIN YGAZ"/>
    <property type="match status" value="1"/>
</dbReference>
<evidence type="ECO:0000313" key="9">
    <source>
        <dbReference type="EMBL" id="SUX81133.1"/>
    </source>
</evidence>
<name>A0A9Q7ZSQ2_9ENTR</name>
<evidence type="ECO:0000256" key="3">
    <source>
        <dbReference type="ARBA" id="ARBA00022448"/>
    </source>
</evidence>
<dbReference type="GO" id="GO:1903785">
    <property type="term" value="P:L-valine transmembrane transport"/>
    <property type="evidence" value="ECO:0007669"/>
    <property type="project" value="TreeGrafter"/>
</dbReference>
<comment type="similarity">
    <text evidence="2">Belongs to the AzlC family.</text>
</comment>
<evidence type="ECO:0000256" key="7">
    <source>
        <dbReference type="ARBA" id="ARBA00023136"/>
    </source>
</evidence>
<keyword evidence="7 8" id="KW-0472">Membrane</keyword>
<evidence type="ECO:0000256" key="1">
    <source>
        <dbReference type="ARBA" id="ARBA00004651"/>
    </source>
</evidence>
<dbReference type="InterPro" id="IPR011606">
    <property type="entry name" value="Brnchd-chn_aa_trnsp_permease"/>
</dbReference>
<keyword evidence="4" id="KW-1003">Cell membrane</keyword>